<organism evidence="1 2">
    <name type="scientific">Methylobacterium gossipiicola</name>
    <dbReference type="NCBI Taxonomy" id="582675"/>
    <lineage>
        <taxon>Bacteria</taxon>
        <taxon>Pseudomonadati</taxon>
        <taxon>Pseudomonadota</taxon>
        <taxon>Alphaproteobacteria</taxon>
        <taxon>Hyphomicrobiales</taxon>
        <taxon>Methylobacteriaceae</taxon>
        <taxon>Methylobacterium</taxon>
    </lineage>
</organism>
<accession>A0A1I2U927</accession>
<sequence>MMERALDWVRGYAQLTWWDGSCVDLRLHRLTDFLDFVATAPEPAGAHSRRGTAA</sequence>
<reference evidence="2" key="1">
    <citation type="submission" date="2016-10" db="EMBL/GenBank/DDBJ databases">
        <authorList>
            <person name="Varghese N."/>
            <person name="Submissions S."/>
        </authorList>
    </citation>
    <scope>NUCLEOTIDE SEQUENCE [LARGE SCALE GENOMIC DNA]</scope>
    <source>
        <strain evidence="2">Gh-105</strain>
    </source>
</reference>
<dbReference type="AlphaFoldDB" id="A0A1I2U927"/>
<dbReference type="RefSeq" id="WP_177232383.1">
    <property type="nucleotide sequence ID" value="NZ_FOPM01000009.1"/>
</dbReference>
<keyword evidence="2" id="KW-1185">Reference proteome</keyword>
<dbReference type="Proteomes" id="UP000199229">
    <property type="component" value="Unassembled WGS sequence"/>
</dbReference>
<gene>
    <name evidence="1" type="ORF">SAMN05192565_109101</name>
</gene>
<proteinExistence type="predicted"/>
<evidence type="ECO:0000313" key="2">
    <source>
        <dbReference type="Proteomes" id="UP000199229"/>
    </source>
</evidence>
<name>A0A1I2U927_9HYPH</name>
<dbReference type="EMBL" id="FOPM01000009">
    <property type="protein sequence ID" value="SFG73685.1"/>
    <property type="molecule type" value="Genomic_DNA"/>
</dbReference>
<dbReference type="STRING" id="582675.SAMN05192565_109101"/>
<protein>
    <submittedName>
        <fullName evidence="1">Uncharacterized protein</fullName>
    </submittedName>
</protein>
<evidence type="ECO:0000313" key="1">
    <source>
        <dbReference type="EMBL" id="SFG73685.1"/>
    </source>
</evidence>